<dbReference type="SUPFAM" id="SSF55120">
    <property type="entry name" value="Pseudouridine synthase"/>
    <property type="match status" value="1"/>
</dbReference>
<comment type="catalytic activity">
    <reaction evidence="1 5">
        <text>uridine(55) in tRNA = pseudouridine(55) in tRNA</text>
        <dbReference type="Rhea" id="RHEA:42532"/>
        <dbReference type="Rhea" id="RHEA-COMP:10101"/>
        <dbReference type="Rhea" id="RHEA-COMP:10102"/>
        <dbReference type="ChEBI" id="CHEBI:65314"/>
        <dbReference type="ChEBI" id="CHEBI:65315"/>
        <dbReference type="EC" id="5.4.99.25"/>
    </reaction>
</comment>
<comment type="caution">
    <text evidence="8">The sequence shown here is derived from an EMBL/GenBank/DDBJ whole genome shotgun (WGS) entry which is preliminary data.</text>
</comment>
<keyword evidence="4 5" id="KW-0413">Isomerase</keyword>
<dbReference type="AlphaFoldDB" id="A0A2H0KPD0"/>
<sequence length="215" mass="24124">MINKIFAVYKPKGPTSHDIVDEIRKITSEKRVGHAGTLDPLARGVLVVGVGREATKKLGEVVKKEKEYIAEIKFGEESSTDDEEGEKKAWSVGKTPRLDEVGEAVKSFRGFIAQTPPIYSAIKIGGQKAYELARENIKIELKPREIEIKEIEILDYEWPFLKIRVVTGPGVYIRALARDIGRELGVGGYLVDLERTRVGDFTKEKTIDILDIKKE</sequence>
<dbReference type="GO" id="GO:0031119">
    <property type="term" value="P:tRNA pseudouridine synthesis"/>
    <property type="evidence" value="ECO:0007669"/>
    <property type="project" value="UniProtKB-UniRule"/>
</dbReference>
<dbReference type="GO" id="GO:0003723">
    <property type="term" value="F:RNA binding"/>
    <property type="evidence" value="ECO:0007669"/>
    <property type="project" value="InterPro"/>
</dbReference>
<dbReference type="EMBL" id="PCVN01000119">
    <property type="protein sequence ID" value="PIQ74010.1"/>
    <property type="molecule type" value="Genomic_DNA"/>
</dbReference>
<evidence type="ECO:0000256" key="1">
    <source>
        <dbReference type="ARBA" id="ARBA00000385"/>
    </source>
</evidence>
<dbReference type="Pfam" id="PF16198">
    <property type="entry name" value="TruB_C_2"/>
    <property type="match status" value="1"/>
</dbReference>
<reference evidence="8 9" key="1">
    <citation type="submission" date="2017-09" db="EMBL/GenBank/DDBJ databases">
        <title>Depth-based differentiation of microbial function through sediment-hosted aquifers and enrichment of novel symbionts in the deep terrestrial subsurface.</title>
        <authorList>
            <person name="Probst A.J."/>
            <person name="Ladd B."/>
            <person name="Jarett J.K."/>
            <person name="Geller-Mcgrath D.E."/>
            <person name="Sieber C.M."/>
            <person name="Emerson J.B."/>
            <person name="Anantharaman K."/>
            <person name="Thomas B.C."/>
            <person name="Malmstrom R."/>
            <person name="Stieglmeier M."/>
            <person name="Klingl A."/>
            <person name="Woyke T."/>
            <person name="Ryan C.M."/>
            <person name="Banfield J.F."/>
        </authorList>
    </citation>
    <scope>NUCLEOTIDE SEQUENCE [LARGE SCALE GENOMIC DNA]</scope>
    <source>
        <strain evidence="8">CG11_big_fil_rev_8_21_14_0_20_44_10</strain>
    </source>
</reference>
<dbReference type="HAMAP" id="MF_01080">
    <property type="entry name" value="TruB_bact"/>
    <property type="match status" value="1"/>
</dbReference>
<dbReference type="GO" id="GO:1990481">
    <property type="term" value="P:mRNA pseudouridine synthesis"/>
    <property type="evidence" value="ECO:0007669"/>
    <property type="project" value="TreeGrafter"/>
</dbReference>
<gene>
    <name evidence="5 8" type="primary">truB</name>
    <name evidence="8" type="ORF">COV85_04390</name>
</gene>
<dbReference type="InterPro" id="IPR014780">
    <property type="entry name" value="tRNA_psdUridine_synth_TruB"/>
</dbReference>
<dbReference type="PANTHER" id="PTHR13767:SF2">
    <property type="entry name" value="PSEUDOURIDYLATE SYNTHASE TRUB1"/>
    <property type="match status" value="1"/>
</dbReference>
<dbReference type="Pfam" id="PF01509">
    <property type="entry name" value="TruB_N"/>
    <property type="match status" value="1"/>
</dbReference>
<name>A0A2H0KPD0_9BACT</name>
<dbReference type="Proteomes" id="UP000231550">
    <property type="component" value="Unassembled WGS sequence"/>
</dbReference>
<keyword evidence="3 5" id="KW-0819">tRNA processing</keyword>
<dbReference type="PANTHER" id="PTHR13767">
    <property type="entry name" value="TRNA-PSEUDOURIDINE SYNTHASE"/>
    <property type="match status" value="1"/>
</dbReference>
<dbReference type="InterPro" id="IPR020103">
    <property type="entry name" value="PsdUridine_synth_cat_dom_sf"/>
</dbReference>
<dbReference type="InterPro" id="IPR002501">
    <property type="entry name" value="PsdUridine_synth_N"/>
</dbReference>
<feature type="domain" description="Pseudouridine synthase II N-terminal" evidence="6">
    <location>
        <begin position="24"/>
        <end position="173"/>
    </location>
</feature>
<evidence type="ECO:0000313" key="9">
    <source>
        <dbReference type="Proteomes" id="UP000231550"/>
    </source>
</evidence>
<dbReference type="GO" id="GO:0160148">
    <property type="term" value="F:tRNA pseudouridine(55) synthase activity"/>
    <property type="evidence" value="ECO:0007669"/>
    <property type="project" value="UniProtKB-EC"/>
</dbReference>
<evidence type="ECO:0000256" key="3">
    <source>
        <dbReference type="ARBA" id="ARBA00022694"/>
    </source>
</evidence>
<dbReference type="NCBIfam" id="TIGR00431">
    <property type="entry name" value="TruB"/>
    <property type="match status" value="1"/>
</dbReference>
<proteinExistence type="inferred from homology"/>
<comment type="similarity">
    <text evidence="2 5">Belongs to the pseudouridine synthase TruB family. Type 1 subfamily.</text>
</comment>
<protein>
    <recommendedName>
        <fullName evidence="5">tRNA pseudouridine synthase B</fullName>
        <ecNumber evidence="5">5.4.99.25</ecNumber>
    </recommendedName>
    <alternativeName>
        <fullName evidence="5">tRNA pseudouridine(55) synthase</fullName>
        <shortName evidence="5">Psi55 synthase</shortName>
    </alternativeName>
    <alternativeName>
        <fullName evidence="5">tRNA pseudouridylate synthase</fullName>
    </alternativeName>
    <alternativeName>
        <fullName evidence="5">tRNA-uridine isomerase</fullName>
    </alternativeName>
</protein>
<evidence type="ECO:0000256" key="2">
    <source>
        <dbReference type="ARBA" id="ARBA00005642"/>
    </source>
</evidence>
<feature type="active site" description="Nucleophile" evidence="5">
    <location>
        <position position="39"/>
    </location>
</feature>
<comment type="function">
    <text evidence="5">Responsible for synthesis of pseudouridine from uracil-55 in the psi GC loop of transfer RNAs.</text>
</comment>
<evidence type="ECO:0000256" key="5">
    <source>
        <dbReference type="HAMAP-Rule" id="MF_01080"/>
    </source>
</evidence>
<accession>A0A2H0KPD0</accession>
<evidence type="ECO:0000256" key="4">
    <source>
        <dbReference type="ARBA" id="ARBA00023235"/>
    </source>
</evidence>
<organism evidence="8 9">
    <name type="scientific">Candidatus Portnoybacteria bacterium CG11_big_fil_rev_8_21_14_0_20_44_10</name>
    <dbReference type="NCBI Taxonomy" id="1974818"/>
    <lineage>
        <taxon>Bacteria</taxon>
        <taxon>Candidatus Portnoyibacteriota</taxon>
    </lineage>
</organism>
<dbReference type="EC" id="5.4.99.25" evidence="5"/>
<dbReference type="Gene3D" id="3.30.2350.10">
    <property type="entry name" value="Pseudouridine synthase"/>
    <property type="match status" value="1"/>
</dbReference>
<feature type="domain" description="tRNA pseudouridylate synthase B C-terminal" evidence="7">
    <location>
        <begin position="174"/>
        <end position="213"/>
    </location>
</feature>
<evidence type="ECO:0000259" key="6">
    <source>
        <dbReference type="Pfam" id="PF01509"/>
    </source>
</evidence>
<evidence type="ECO:0000313" key="8">
    <source>
        <dbReference type="EMBL" id="PIQ74010.1"/>
    </source>
</evidence>
<evidence type="ECO:0000259" key="7">
    <source>
        <dbReference type="Pfam" id="PF16198"/>
    </source>
</evidence>
<dbReference type="InterPro" id="IPR032819">
    <property type="entry name" value="TruB_C"/>
</dbReference>